<feature type="region of interest" description="Disordered" evidence="1">
    <location>
        <begin position="152"/>
        <end position="176"/>
    </location>
</feature>
<dbReference type="InterPro" id="IPR008969">
    <property type="entry name" value="CarboxyPept-like_regulatory"/>
</dbReference>
<sequence>MRLNSERGGYKGFVLNHTFSVILFFLGTLSILMLGACGGGTTGTGDIGGQSIKSVSGTIYDTKGAPFENAELQIQETGNSVTSDNNGKFDFSTNLTENTINLRVSRGDFDAVVQIDGLQDKGSQLVLQLVVNLETEQLSVESIQFIVDEGTEDPEKEDAAQTPPEESQPSNPVKAPEQSVLISGIVLKSDGDAFSGVQVTFVEGDAQSSTNINGEFLLEGSTSERRITLRLKKGIYSGKLVIRDIPAAKNLKVRLKILTSPRIDLNGKPVLNSDDNLSVVAREIEFKKL</sequence>
<comment type="caution">
    <text evidence="3">The sequence shown here is derived from an EMBL/GenBank/DDBJ whole genome shotgun (WGS) entry which is preliminary data.</text>
</comment>
<gene>
    <name evidence="3" type="ORF">GYA55_14280</name>
</gene>
<dbReference type="Gene3D" id="2.60.40.1120">
    <property type="entry name" value="Carboxypeptidase-like, regulatory domain"/>
    <property type="match status" value="1"/>
</dbReference>
<dbReference type="SUPFAM" id="SSF49464">
    <property type="entry name" value="Carboxypeptidase regulatory domain-like"/>
    <property type="match status" value="2"/>
</dbReference>
<evidence type="ECO:0000256" key="1">
    <source>
        <dbReference type="SAM" id="MobiDB-lite"/>
    </source>
</evidence>
<proteinExistence type="predicted"/>
<dbReference type="AlphaFoldDB" id="A0A7X9FU35"/>
<dbReference type="GO" id="GO:0004180">
    <property type="term" value="F:carboxypeptidase activity"/>
    <property type="evidence" value="ECO:0007669"/>
    <property type="project" value="UniProtKB-KW"/>
</dbReference>
<keyword evidence="2" id="KW-0812">Transmembrane</keyword>
<evidence type="ECO:0000313" key="4">
    <source>
        <dbReference type="Proteomes" id="UP000524246"/>
    </source>
</evidence>
<keyword evidence="2" id="KW-0472">Membrane</keyword>
<keyword evidence="3" id="KW-0378">Hydrolase</keyword>
<keyword evidence="3" id="KW-0121">Carboxypeptidase</keyword>
<protein>
    <submittedName>
        <fullName evidence="3">Carboxypeptidase regulatory-like domain-containing protein</fullName>
    </submittedName>
</protein>
<organism evidence="3 4">
    <name type="scientific">SAR324 cluster bacterium</name>
    <dbReference type="NCBI Taxonomy" id="2024889"/>
    <lineage>
        <taxon>Bacteria</taxon>
        <taxon>Deltaproteobacteria</taxon>
        <taxon>SAR324 cluster</taxon>
    </lineage>
</organism>
<accession>A0A7X9FU35</accession>
<reference evidence="3 4" key="1">
    <citation type="journal article" date="2020" name="Biotechnol. Biofuels">
        <title>New insights from the biogas microbiome by comprehensive genome-resolved metagenomics of nearly 1600 species originating from multiple anaerobic digesters.</title>
        <authorList>
            <person name="Campanaro S."/>
            <person name="Treu L."/>
            <person name="Rodriguez-R L.M."/>
            <person name="Kovalovszki A."/>
            <person name="Ziels R.M."/>
            <person name="Maus I."/>
            <person name="Zhu X."/>
            <person name="Kougias P.G."/>
            <person name="Basile A."/>
            <person name="Luo G."/>
            <person name="Schluter A."/>
            <person name="Konstantinidis K.T."/>
            <person name="Angelidaki I."/>
        </authorList>
    </citation>
    <scope>NUCLEOTIDE SEQUENCE [LARGE SCALE GENOMIC DNA]</scope>
    <source>
        <strain evidence="3">AS27yjCOA_65</strain>
    </source>
</reference>
<keyword evidence="2" id="KW-1133">Transmembrane helix</keyword>
<dbReference type="Pfam" id="PF13620">
    <property type="entry name" value="CarboxypepD_reg"/>
    <property type="match status" value="1"/>
</dbReference>
<keyword evidence="3" id="KW-0645">Protease</keyword>
<name>A0A7X9FU35_9DELT</name>
<dbReference type="Proteomes" id="UP000524246">
    <property type="component" value="Unassembled WGS sequence"/>
</dbReference>
<feature type="transmembrane region" description="Helical" evidence="2">
    <location>
        <begin position="12"/>
        <end position="34"/>
    </location>
</feature>
<dbReference type="EMBL" id="JAAZON010000649">
    <property type="protein sequence ID" value="NMC64328.1"/>
    <property type="molecule type" value="Genomic_DNA"/>
</dbReference>
<evidence type="ECO:0000313" key="3">
    <source>
        <dbReference type="EMBL" id="NMC64328.1"/>
    </source>
</evidence>
<evidence type="ECO:0000256" key="2">
    <source>
        <dbReference type="SAM" id="Phobius"/>
    </source>
</evidence>